<dbReference type="EMBL" id="JABFAD010000010">
    <property type="protein sequence ID" value="MBA0811133.1"/>
    <property type="molecule type" value="Genomic_DNA"/>
</dbReference>
<accession>A0A7J9HN33</accession>
<dbReference type="AlphaFoldDB" id="A0A7J9HN33"/>
<evidence type="ECO:0000313" key="2">
    <source>
        <dbReference type="EMBL" id="MBA0811133.1"/>
    </source>
</evidence>
<evidence type="ECO:0000256" key="1">
    <source>
        <dbReference type="SAM" id="Phobius"/>
    </source>
</evidence>
<evidence type="ECO:0000313" key="3">
    <source>
        <dbReference type="Proteomes" id="UP000593560"/>
    </source>
</evidence>
<feature type="transmembrane region" description="Helical" evidence="1">
    <location>
        <begin position="6"/>
        <end position="26"/>
    </location>
</feature>
<dbReference type="Proteomes" id="UP000593560">
    <property type="component" value="Unassembled WGS sequence"/>
</dbReference>
<comment type="caution">
    <text evidence="2">The sequence shown here is derived from an EMBL/GenBank/DDBJ whole genome shotgun (WGS) entry which is preliminary data.</text>
</comment>
<protein>
    <submittedName>
        <fullName evidence="2">Uncharacterized protein</fullName>
    </submittedName>
</protein>
<keyword evidence="1" id="KW-1133">Transmembrane helix</keyword>
<name>A0A7J9HN33_9ROSI</name>
<sequence>MNGYSTLLVIYKIIFLSFFTHLTSSLNSHLRFFFNKSQRLL</sequence>
<keyword evidence="1" id="KW-0812">Transmembrane</keyword>
<organism evidence="2 3">
    <name type="scientific">Gossypium harknessii</name>
    <dbReference type="NCBI Taxonomy" id="34285"/>
    <lineage>
        <taxon>Eukaryota</taxon>
        <taxon>Viridiplantae</taxon>
        <taxon>Streptophyta</taxon>
        <taxon>Embryophyta</taxon>
        <taxon>Tracheophyta</taxon>
        <taxon>Spermatophyta</taxon>
        <taxon>Magnoliopsida</taxon>
        <taxon>eudicotyledons</taxon>
        <taxon>Gunneridae</taxon>
        <taxon>Pentapetalae</taxon>
        <taxon>rosids</taxon>
        <taxon>malvids</taxon>
        <taxon>Malvales</taxon>
        <taxon>Malvaceae</taxon>
        <taxon>Malvoideae</taxon>
        <taxon>Gossypium</taxon>
    </lineage>
</organism>
<proteinExistence type="predicted"/>
<keyword evidence="3" id="KW-1185">Reference proteome</keyword>
<keyword evidence="1" id="KW-0472">Membrane</keyword>
<gene>
    <name evidence="2" type="ORF">Gohar_003063</name>
</gene>
<reference evidence="2 3" key="1">
    <citation type="journal article" date="2019" name="Genome Biol. Evol.">
        <title>Insights into the evolution of the New World diploid cottons (Gossypium, subgenus Houzingenia) based on genome sequencing.</title>
        <authorList>
            <person name="Grover C.E."/>
            <person name="Arick M.A. 2nd"/>
            <person name="Thrash A."/>
            <person name="Conover J.L."/>
            <person name="Sanders W.S."/>
            <person name="Peterson D.G."/>
            <person name="Frelichowski J.E."/>
            <person name="Scheffler J.A."/>
            <person name="Scheffler B.E."/>
            <person name="Wendel J.F."/>
        </authorList>
    </citation>
    <scope>NUCLEOTIDE SEQUENCE [LARGE SCALE GENOMIC DNA]</scope>
    <source>
        <strain evidence="2">0</strain>
        <tissue evidence="2">Leaf</tissue>
    </source>
</reference>